<keyword evidence="8" id="KW-0482">Metalloprotease</keyword>
<evidence type="ECO:0000313" key="12">
    <source>
        <dbReference type="Proteomes" id="UP000076078"/>
    </source>
</evidence>
<evidence type="ECO:0000256" key="9">
    <source>
        <dbReference type="SAM" id="SignalP"/>
    </source>
</evidence>
<keyword evidence="6" id="KW-0378">Hydrolase</keyword>
<feature type="domain" description="Peptidase M66" evidence="10">
    <location>
        <begin position="155"/>
        <end position="416"/>
    </location>
</feature>
<dbReference type="GO" id="GO:0046872">
    <property type="term" value="F:metal ion binding"/>
    <property type="evidence" value="ECO:0007669"/>
    <property type="project" value="UniProtKB-KW"/>
</dbReference>
<dbReference type="GO" id="GO:0004222">
    <property type="term" value="F:metalloendopeptidase activity"/>
    <property type="evidence" value="ECO:0007669"/>
    <property type="project" value="InterPro"/>
</dbReference>
<evidence type="ECO:0000256" key="7">
    <source>
        <dbReference type="ARBA" id="ARBA00022833"/>
    </source>
</evidence>
<dbReference type="Pfam" id="PF10462">
    <property type="entry name" value="Peptidase_M66"/>
    <property type="match status" value="1"/>
</dbReference>
<evidence type="ECO:0000313" key="11">
    <source>
        <dbReference type="EMBL" id="KYR01004.1"/>
    </source>
</evidence>
<comment type="caution">
    <text evidence="11">The sequence shown here is derived from an EMBL/GenBank/DDBJ whole genome shotgun (WGS) entry which is preliminary data.</text>
</comment>
<evidence type="ECO:0000256" key="5">
    <source>
        <dbReference type="ARBA" id="ARBA00022723"/>
    </source>
</evidence>
<evidence type="ECO:0000256" key="4">
    <source>
        <dbReference type="ARBA" id="ARBA00022670"/>
    </source>
</evidence>
<dbReference type="PANTHER" id="PTHR39540">
    <property type="match status" value="1"/>
</dbReference>
<comment type="subcellular location">
    <subcellularLocation>
        <location evidence="2">Secreted</location>
    </subcellularLocation>
</comment>
<keyword evidence="9" id="KW-0732">Signal</keyword>
<dbReference type="InParanoid" id="A0A152A458"/>
<organism evidence="11 12">
    <name type="scientific">Tieghemostelium lacteum</name>
    <name type="common">Slime mold</name>
    <name type="synonym">Dictyostelium lacteum</name>
    <dbReference type="NCBI Taxonomy" id="361077"/>
    <lineage>
        <taxon>Eukaryota</taxon>
        <taxon>Amoebozoa</taxon>
        <taxon>Evosea</taxon>
        <taxon>Eumycetozoa</taxon>
        <taxon>Dictyostelia</taxon>
        <taxon>Dictyosteliales</taxon>
        <taxon>Raperosteliaceae</taxon>
        <taxon>Tieghemostelium</taxon>
    </lineage>
</organism>
<dbReference type="PANTHER" id="PTHR39540:SF1">
    <property type="entry name" value="DICTOMALLEIN-1-RELATED"/>
    <property type="match status" value="1"/>
</dbReference>
<comment type="cofactor">
    <cofactor evidence="1">
        <name>Zn(2+)</name>
        <dbReference type="ChEBI" id="CHEBI:29105"/>
    </cofactor>
</comment>
<evidence type="ECO:0000256" key="3">
    <source>
        <dbReference type="ARBA" id="ARBA00022525"/>
    </source>
</evidence>
<dbReference type="GO" id="GO:0006508">
    <property type="term" value="P:proteolysis"/>
    <property type="evidence" value="ECO:0007669"/>
    <property type="project" value="UniProtKB-KW"/>
</dbReference>
<dbReference type="GO" id="GO:0005576">
    <property type="term" value="C:extracellular region"/>
    <property type="evidence" value="ECO:0007669"/>
    <property type="project" value="UniProtKB-SubCell"/>
</dbReference>
<feature type="chain" id="PRO_5007593588" description="Peptidase M66 domain-containing protein" evidence="9">
    <location>
        <begin position="23"/>
        <end position="613"/>
    </location>
</feature>
<evidence type="ECO:0000256" key="2">
    <source>
        <dbReference type="ARBA" id="ARBA00004613"/>
    </source>
</evidence>
<dbReference type="EMBL" id="LODT01000011">
    <property type="protein sequence ID" value="KYR01004.1"/>
    <property type="molecule type" value="Genomic_DNA"/>
</dbReference>
<protein>
    <recommendedName>
        <fullName evidence="10">Peptidase M66 domain-containing protein</fullName>
    </recommendedName>
</protein>
<gene>
    <name evidence="11" type="ORF">DLAC_11514</name>
</gene>
<sequence>MNSRLFISLILIIVLVFGKANANDKAFWQLEINNVLFAQTHVLSDWGTTWVLSNKTHTFELVGNRETLVMVEVPTLNFGRNPVLEVYIDENNGVPPLTHQGDIYLRKPKDLPPTENNGPFFSTTHYSATIPANWVKPRMVIRFHSGIIASSYMYPMVGQDTSLLLWTLPFYLFGANDTNTYSFNVTDVPDKYITDELYQKWSVSEIVALNHPLKRIDWPYIIIPPRSGRPAIRIKNADEMKEGYDIMSSILDLLSHIRYAFGERATANQIYSPILALDSKGKYRNPYGGLGGGKRGTGDHSYTGIFIHEQGHAFGMPHSGEAYDSGKNPYINGSLKGSTWGYDSQKKCFLSPFIPSSASDYKNCNKSKVTDDKGNCYKQSVMQGGSGTQDPSFRFAMFQDFEMSIIQEYFKNSISYNAKNNSYSQWNSLKRKYEDFQPVTKQSGLYGVDGDFPIQRDIEIYTVLLSVSRASSPSELSQFYPPLKTIGNLMRSFDPTDNSSVSQVIPGSKSTYKNYCYSSGCDYTIRATYEGDLKRHYLVPIGDRVWGKPDSTFKQNMTDIAHSDSFFSYGLNIPADKVLQKLELLHTYLGWNLLNSTSAKVLFSRDLIFLNNN</sequence>
<dbReference type="SUPFAM" id="SSF55486">
    <property type="entry name" value="Metalloproteases ('zincins'), catalytic domain"/>
    <property type="match status" value="1"/>
</dbReference>
<keyword evidence="12" id="KW-1185">Reference proteome</keyword>
<proteinExistence type="predicted"/>
<dbReference type="AlphaFoldDB" id="A0A152A458"/>
<keyword evidence="5" id="KW-0479">Metal-binding</keyword>
<dbReference type="PROSITE" id="PS51694">
    <property type="entry name" value="PEPTIDASE_M66"/>
    <property type="match status" value="1"/>
</dbReference>
<evidence type="ECO:0000256" key="8">
    <source>
        <dbReference type="ARBA" id="ARBA00023049"/>
    </source>
</evidence>
<evidence type="ECO:0000256" key="1">
    <source>
        <dbReference type="ARBA" id="ARBA00001947"/>
    </source>
</evidence>
<dbReference type="OrthoDB" id="19788at2759"/>
<name>A0A152A458_TIELA</name>
<keyword evidence="4" id="KW-0645">Protease</keyword>
<dbReference type="OMA" id="WWTPTVD"/>
<keyword evidence="3" id="KW-0964">Secreted</keyword>
<dbReference type="Proteomes" id="UP000076078">
    <property type="component" value="Unassembled WGS sequence"/>
</dbReference>
<dbReference type="InterPro" id="IPR019503">
    <property type="entry name" value="Peptidase_M66_dom"/>
</dbReference>
<dbReference type="InterPro" id="IPR051256">
    <property type="entry name" value="Dictomallein"/>
</dbReference>
<reference evidence="11 12" key="1">
    <citation type="submission" date="2015-12" db="EMBL/GenBank/DDBJ databases">
        <title>Dictyostelia acquired genes for synthesis and detection of signals that induce cell-type specialization by lateral gene transfer from prokaryotes.</title>
        <authorList>
            <person name="Gloeckner G."/>
            <person name="Schaap P."/>
        </authorList>
    </citation>
    <scope>NUCLEOTIDE SEQUENCE [LARGE SCALE GENOMIC DNA]</scope>
    <source>
        <strain evidence="11 12">TK</strain>
    </source>
</reference>
<evidence type="ECO:0000256" key="6">
    <source>
        <dbReference type="ARBA" id="ARBA00022801"/>
    </source>
</evidence>
<evidence type="ECO:0000259" key="10">
    <source>
        <dbReference type="PROSITE" id="PS51694"/>
    </source>
</evidence>
<accession>A0A152A458</accession>
<feature type="signal peptide" evidence="9">
    <location>
        <begin position="1"/>
        <end position="22"/>
    </location>
</feature>
<keyword evidence="7" id="KW-0862">Zinc</keyword>